<keyword evidence="2" id="KW-0812">Transmembrane</keyword>
<dbReference type="OrthoDB" id="5659763at2759"/>
<feature type="compositionally biased region" description="Low complexity" evidence="1">
    <location>
        <begin position="93"/>
        <end position="104"/>
    </location>
</feature>
<gene>
    <name evidence="3" type="ORF">IWQ60_001843</name>
</gene>
<accession>A0A9W8DXW8</accession>
<keyword evidence="2" id="KW-0472">Membrane</keyword>
<dbReference type="Gene3D" id="1.20.120.20">
    <property type="entry name" value="Apolipoprotein"/>
    <property type="match status" value="1"/>
</dbReference>
<dbReference type="Proteomes" id="UP001150569">
    <property type="component" value="Unassembled WGS sequence"/>
</dbReference>
<feature type="compositionally biased region" description="Acidic residues" evidence="1">
    <location>
        <begin position="408"/>
        <end position="418"/>
    </location>
</feature>
<feature type="compositionally biased region" description="Low complexity" evidence="1">
    <location>
        <begin position="37"/>
        <end position="51"/>
    </location>
</feature>
<evidence type="ECO:0000256" key="2">
    <source>
        <dbReference type="SAM" id="Phobius"/>
    </source>
</evidence>
<evidence type="ECO:0000256" key="1">
    <source>
        <dbReference type="SAM" id="MobiDB-lite"/>
    </source>
</evidence>
<organism evidence="3 4">
    <name type="scientific">Tieghemiomyces parasiticus</name>
    <dbReference type="NCBI Taxonomy" id="78921"/>
    <lineage>
        <taxon>Eukaryota</taxon>
        <taxon>Fungi</taxon>
        <taxon>Fungi incertae sedis</taxon>
        <taxon>Zoopagomycota</taxon>
        <taxon>Kickxellomycotina</taxon>
        <taxon>Dimargaritomycetes</taxon>
        <taxon>Dimargaritales</taxon>
        <taxon>Dimargaritaceae</taxon>
        <taxon>Tieghemiomyces</taxon>
    </lineage>
</organism>
<sequence length="505" mass="53202">MPPLSKRHAKMAAAATLDPNAVGPAKLKKKNGKSKRSPSTTERSESGSSTPELDDTNAFPDLSVSADTEGIQQDIIPPVNPKHQDDCTEPPKSFAEAAAQESSSTGETKGNNDAPVVDLDNPEEFPPVEVNHDEGAADFPNPENVSPIVPAVDPKDLPEPVDFPVSFAEVAREESEGEAPSEPAAPGAEALKTTITDVDDIEAGAMPSFADVTKDPEAVAKAEAKTEEDVPTSTTTPADSSVSAKPPVSSQARPADDHRHQQQPTPRTEDAVEEVKRQTKPVVEAAAAKANELKLDTEETAAAAKDTLEAKAKPLTDEVKAKVASKAEPVLNNAAESVRSTAHQAKQTATNAATSVQQSAAQAAHTAKQTAAQATASAQKAASQAANAIHETVTEIVEEFEIITAPSDSEEYNDDDIQNNDGAADSNPRRRRGCGRRSSSRDGTVSPFCPHRIIQHGWILGALGSLLSALLWKRNPSAARAAGVFGIGMTLMMGLQWTLRKISGR</sequence>
<evidence type="ECO:0000313" key="3">
    <source>
        <dbReference type="EMBL" id="KAJ1928638.1"/>
    </source>
</evidence>
<proteinExistence type="predicted"/>
<evidence type="ECO:0000313" key="4">
    <source>
        <dbReference type="Proteomes" id="UP001150569"/>
    </source>
</evidence>
<name>A0A9W8DXW8_9FUNG</name>
<feature type="region of interest" description="Disordered" evidence="1">
    <location>
        <begin position="1"/>
        <end position="278"/>
    </location>
</feature>
<protein>
    <submittedName>
        <fullName evidence="3">Uncharacterized protein</fullName>
    </submittedName>
</protein>
<keyword evidence="4" id="KW-1185">Reference proteome</keyword>
<feature type="transmembrane region" description="Helical" evidence="2">
    <location>
        <begin position="479"/>
        <end position="499"/>
    </location>
</feature>
<feature type="region of interest" description="Disordered" evidence="1">
    <location>
        <begin position="407"/>
        <end position="446"/>
    </location>
</feature>
<feature type="compositionally biased region" description="Polar residues" evidence="1">
    <location>
        <begin position="231"/>
        <end position="252"/>
    </location>
</feature>
<feature type="transmembrane region" description="Helical" evidence="2">
    <location>
        <begin position="453"/>
        <end position="472"/>
    </location>
</feature>
<comment type="caution">
    <text evidence="3">The sequence shown here is derived from an EMBL/GenBank/DDBJ whole genome shotgun (WGS) entry which is preliminary data.</text>
</comment>
<reference evidence="3" key="1">
    <citation type="submission" date="2022-07" db="EMBL/GenBank/DDBJ databases">
        <title>Phylogenomic reconstructions and comparative analyses of Kickxellomycotina fungi.</title>
        <authorList>
            <person name="Reynolds N.K."/>
            <person name="Stajich J.E."/>
            <person name="Barry K."/>
            <person name="Grigoriev I.V."/>
            <person name="Crous P."/>
            <person name="Smith M.E."/>
        </authorList>
    </citation>
    <scope>NUCLEOTIDE SEQUENCE</scope>
    <source>
        <strain evidence="3">RSA 861</strain>
    </source>
</reference>
<feature type="compositionally biased region" description="Low complexity" evidence="1">
    <location>
        <begin position="178"/>
        <end position="190"/>
    </location>
</feature>
<feature type="compositionally biased region" description="Basic and acidic residues" evidence="1">
    <location>
        <begin position="212"/>
        <end position="228"/>
    </location>
</feature>
<dbReference type="EMBL" id="JANBPT010000064">
    <property type="protein sequence ID" value="KAJ1928638.1"/>
    <property type="molecule type" value="Genomic_DNA"/>
</dbReference>
<feature type="compositionally biased region" description="Basic and acidic residues" evidence="1">
    <location>
        <begin position="267"/>
        <end position="277"/>
    </location>
</feature>
<dbReference type="AlphaFoldDB" id="A0A9W8DXW8"/>
<feature type="compositionally biased region" description="Basic residues" evidence="1">
    <location>
        <begin position="26"/>
        <end position="36"/>
    </location>
</feature>
<feature type="compositionally biased region" description="Basic residues" evidence="1">
    <location>
        <begin position="1"/>
        <end position="10"/>
    </location>
</feature>
<keyword evidence="2" id="KW-1133">Transmembrane helix</keyword>